<dbReference type="KEGG" id="mur:EQY75_10240"/>
<evidence type="ECO:0000313" key="3">
    <source>
        <dbReference type="EMBL" id="QBA64876.1"/>
    </source>
</evidence>
<protein>
    <submittedName>
        <fullName evidence="3">Uncharacterized protein</fullName>
    </submittedName>
</protein>
<accession>A0A411EAX1</accession>
<gene>
    <name evidence="3" type="ORF">EQY75_10240</name>
</gene>
<dbReference type="Proteomes" id="UP000290889">
    <property type="component" value="Chromosome"/>
</dbReference>
<name>A0A411EAX1_9FLAO</name>
<sequence length="292" mass="33577">MKIYFSVLFLFLGMTSFSQSVINNYKYVIVPKKFDDFRKENQYKTSTMVKFYLTKQGINTVYDDALPLELENNRCLALYADLDDQSNMFTTKVAIVFNDCKGEEQYRTAVGTTKIKQYDDAYREAIVGACTSLGNYQYKYSKPEDKSTVVLNFENDVKELPAPPVAPEPEPQESVEESEALLPQQDKEEVNLMPMPEEKTEAVTLEDAISGDEAAEDNLFLGTLYAQKTETGYQLVDTTPSIQFYLQESSLPNVFMAERKGQKGLLFLKDNIWIFEYYQGEDRIQEELQLKF</sequence>
<evidence type="ECO:0000313" key="4">
    <source>
        <dbReference type="Proteomes" id="UP000290889"/>
    </source>
</evidence>
<keyword evidence="2" id="KW-0732">Signal</keyword>
<feature type="compositionally biased region" description="Acidic residues" evidence="1">
    <location>
        <begin position="170"/>
        <end position="179"/>
    </location>
</feature>
<dbReference type="AlphaFoldDB" id="A0A411EAX1"/>
<evidence type="ECO:0000256" key="2">
    <source>
        <dbReference type="SAM" id="SignalP"/>
    </source>
</evidence>
<feature type="signal peptide" evidence="2">
    <location>
        <begin position="1"/>
        <end position="20"/>
    </location>
</feature>
<dbReference type="RefSeq" id="WP_129605586.1">
    <property type="nucleotide sequence ID" value="NZ_CP035544.1"/>
</dbReference>
<dbReference type="EMBL" id="CP035544">
    <property type="protein sequence ID" value="QBA64876.1"/>
    <property type="molecule type" value="Genomic_DNA"/>
</dbReference>
<reference evidence="3 4" key="1">
    <citation type="submission" date="2019-01" db="EMBL/GenBank/DDBJ databases">
        <title>Muriicola soli sp. nov., isolated from soil.</title>
        <authorList>
            <person name="Kang H.J."/>
            <person name="Kim S.B."/>
        </authorList>
    </citation>
    <scope>NUCLEOTIDE SEQUENCE [LARGE SCALE GENOMIC DNA]</scope>
    <source>
        <strain evidence="3 4">MMS17-SY002</strain>
    </source>
</reference>
<proteinExistence type="predicted"/>
<feature type="region of interest" description="Disordered" evidence="1">
    <location>
        <begin position="159"/>
        <end position="184"/>
    </location>
</feature>
<feature type="chain" id="PRO_5019302046" evidence="2">
    <location>
        <begin position="21"/>
        <end position="292"/>
    </location>
</feature>
<evidence type="ECO:0000256" key="1">
    <source>
        <dbReference type="SAM" id="MobiDB-lite"/>
    </source>
</evidence>
<organism evidence="3 4">
    <name type="scientific">Muriicola soli</name>
    <dbReference type="NCBI Taxonomy" id="2507538"/>
    <lineage>
        <taxon>Bacteria</taxon>
        <taxon>Pseudomonadati</taxon>
        <taxon>Bacteroidota</taxon>
        <taxon>Flavobacteriia</taxon>
        <taxon>Flavobacteriales</taxon>
        <taxon>Flavobacteriaceae</taxon>
        <taxon>Muriicola</taxon>
    </lineage>
</organism>
<keyword evidence="4" id="KW-1185">Reference proteome</keyword>
<dbReference type="OrthoDB" id="1274006at2"/>